<sequence>MDSRSLLDEAIECATITRLQRTIREMCDRSDEALQVAREALLVRNEDEQKKEDVAKDLGPSSTNKRKRASGEMMKRYEICKQCKQEYDVTKNWPESCVWHRGLLFVDNEHETWVDWPDFMDMYSEETQNEYPEGFIWDCCEKRGTEPGCQKSIHRPKDAKRARREV</sequence>
<proteinExistence type="predicted"/>
<dbReference type="Proteomes" id="UP000800097">
    <property type="component" value="Unassembled WGS sequence"/>
</dbReference>
<evidence type="ECO:0000313" key="3">
    <source>
        <dbReference type="Proteomes" id="UP000800097"/>
    </source>
</evidence>
<feature type="region of interest" description="Disordered" evidence="1">
    <location>
        <begin position="49"/>
        <end position="71"/>
    </location>
</feature>
<gene>
    <name evidence="2" type="ORF">EI97DRAFT_458365</name>
</gene>
<keyword evidence="3" id="KW-1185">Reference proteome</keyword>
<dbReference type="GeneID" id="54554079"/>
<dbReference type="AlphaFoldDB" id="A0A6A6JIG0"/>
<dbReference type="PANTHER" id="PTHR38167:SF1">
    <property type="entry name" value="C2H2-TYPE DOMAIN-CONTAINING PROTEIN"/>
    <property type="match status" value="1"/>
</dbReference>
<organism evidence="2 3">
    <name type="scientific">Westerdykella ornata</name>
    <dbReference type="NCBI Taxonomy" id="318751"/>
    <lineage>
        <taxon>Eukaryota</taxon>
        <taxon>Fungi</taxon>
        <taxon>Dikarya</taxon>
        <taxon>Ascomycota</taxon>
        <taxon>Pezizomycotina</taxon>
        <taxon>Dothideomycetes</taxon>
        <taxon>Pleosporomycetidae</taxon>
        <taxon>Pleosporales</taxon>
        <taxon>Sporormiaceae</taxon>
        <taxon>Westerdykella</taxon>
    </lineage>
</organism>
<feature type="compositionally biased region" description="Basic residues" evidence="1">
    <location>
        <begin position="152"/>
        <end position="166"/>
    </location>
</feature>
<accession>A0A6A6JIG0</accession>
<protein>
    <submittedName>
        <fullName evidence="2">Uncharacterized protein</fullName>
    </submittedName>
</protein>
<reference evidence="2" key="1">
    <citation type="journal article" date="2020" name="Stud. Mycol.">
        <title>101 Dothideomycetes genomes: a test case for predicting lifestyles and emergence of pathogens.</title>
        <authorList>
            <person name="Haridas S."/>
            <person name="Albert R."/>
            <person name="Binder M."/>
            <person name="Bloem J."/>
            <person name="Labutti K."/>
            <person name="Salamov A."/>
            <person name="Andreopoulos B."/>
            <person name="Baker S."/>
            <person name="Barry K."/>
            <person name="Bills G."/>
            <person name="Bluhm B."/>
            <person name="Cannon C."/>
            <person name="Castanera R."/>
            <person name="Culley D."/>
            <person name="Daum C."/>
            <person name="Ezra D."/>
            <person name="Gonzalez J."/>
            <person name="Henrissat B."/>
            <person name="Kuo A."/>
            <person name="Liang C."/>
            <person name="Lipzen A."/>
            <person name="Lutzoni F."/>
            <person name="Magnuson J."/>
            <person name="Mondo S."/>
            <person name="Nolan M."/>
            <person name="Ohm R."/>
            <person name="Pangilinan J."/>
            <person name="Park H.-J."/>
            <person name="Ramirez L."/>
            <person name="Alfaro M."/>
            <person name="Sun H."/>
            <person name="Tritt A."/>
            <person name="Yoshinaga Y."/>
            <person name="Zwiers L.-H."/>
            <person name="Turgeon B."/>
            <person name="Goodwin S."/>
            <person name="Spatafora J."/>
            <person name="Crous P."/>
            <person name="Grigoriev I."/>
        </authorList>
    </citation>
    <scope>NUCLEOTIDE SEQUENCE</scope>
    <source>
        <strain evidence="2">CBS 379.55</strain>
    </source>
</reference>
<name>A0A6A6JIG0_WESOR</name>
<evidence type="ECO:0000313" key="2">
    <source>
        <dbReference type="EMBL" id="KAF2276430.1"/>
    </source>
</evidence>
<dbReference type="PANTHER" id="PTHR38167">
    <property type="entry name" value="C2H2-TYPE DOMAIN-CONTAINING PROTEIN"/>
    <property type="match status" value="1"/>
</dbReference>
<dbReference type="EMBL" id="ML986493">
    <property type="protein sequence ID" value="KAF2276430.1"/>
    <property type="molecule type" value="Genomic_DNA"/>
</dbReference>
<evidence type="ECO:0000256" key="1">
    <source>
        <dbReference type="SAM" id="MobiDB-lite"/>
    </source>
</evidence>
<dbReference type="OrthoDB" id="5422613at2759"/>
<feature type="region of interest" description="Disordered" evidence="1">
    <location>
        <begin position="147"/>
        <end position="166"/>
    </location>
</feature>
<dbReference type="RefSeq" id="XP_033653969.1">
    <property type="nucleotide sequence ID" value="XM_033800904.1"/>
</dbReference>